<dbReference type="GO" id="GO:0005737">
    <property type="term" value="C:cytoplasm"/>
    <property type="evidence" value="ECO:0007669"/>
    <property type="project" value="UniProtKB-SubCell"/>
</dbReference>
<name>A0A5C1QP80_9SPIO</name>
<dbReference type="NCBIfam" id="NF001221">
    <property type="entry name" value="PRK00197.1"/>
    <property type="match status" value="1"/>
</dbReference>
<accession>A0A5C1QP80</accession>
<dbReference type="InterPro" id="IPR015590">
    <property type="entry name" value="Aldehyde_DH_dom"/>
</dbReference>
<proteinExistence type="inferred from homology"/>
<dbReference type="PIRSF" id="PIRSF000151">
    <property type="entry name" value="GPR"/>
    <property type="match status" value="1"/>
</dbReference>
<dbReference type="PANTHER" id="PTHR11063:SF8">
    <property type="entry name" value="DELTA-1-PYRROLINE-5-CARBOXYLATE SYNTHASE"/>
    <property type="match status" value="1"/>
</dbReference>
<dbReference type="RefSeq" id="WP_149486072.1">
    <property type="nucleotide sequence ID" value="NZ_CP036150.1"/>
</dbReference>
<keyword evidence="10" id="KW-1185">Reference proteome</keyword>
<evidence type="ECO:0000313" key="10">
    <source>
        <dbReference type="Proteomes" id="UP000324209"/>
    </source>
</evidence>
<dbReference type="HAMAP" id="MF_00412">
    <property type="entry name" value="ProA"/>
    <property type="match status" value="1"/>
</dbReference>
<feature type="domain" description="Aldehyde dehydrogenase" evidence="8">
    <location>
        <begin position="8"/>
        <end position="278"/>
    </location>
</feature>
<dbReference type="OrthoDB" id="9809970at2"/>
<dbReference type="Pfam" id="PF00171">
    <property type="entry name" value="Aldedh"/>
    <property type="match status" value="1"/>
</dbReference>
<dbReference type="GO" id="GO:0050661">
    <property type="term" value="F:NADP binding"/>
    <property type="evidence" value="ECO:0007669"/>
    <property type="project" value="InterPro"/>
</dbReference>
<dbReference type="InterPro" id="IPR016163">
    <property type="entry name" value="Ald_DH_C"/>
</dbReference>
<dbReference type="NCBIfam" id="TIGR00407">
    <property type="entry name" value="proA"/>
    <property type="match status" value="1"/>
</dbReference>
<dbReference type="InterPro" id="IPR012134">
    <property type="entry name" value="Glu-5-SA_DH"/>
</dbReference>
<evidence type="ECO:0000256" key="3">
    <source>
        <dbReference type="ARBA" id="ARBA00022650"/>
    </source>
</evidence>
<dbReference type="GO" id="GO:0055129">
    <property type="term" value="P:L-proline biosynthetic process"/>
    <property type="evidence" value="ECO:0007669"/>
    <property type="project" value="UniProtKB-UniRule"/>
</dbReference>
<evidence type="ECO:0000259" key="8">
    <source>
        <dbReference type="Pfam" id="PF00171"/>
    </source>
</evidence>
<dbReference type="InterPro" id="IPR020593">
    <property type="entry name" value="G-glutamylP_reductase_CS"/>
</dbReference>
<dbReference type="KEGG" id="ock:EXM22_08350"/>
<dbReference type="AlphaFoldDB" id="A0A5C1QP80"/>
<dbReference type="GO" id="GO:0004350">
    <property type="term" value="F:glutamate-5-semialdehyde dehydrogenase activity"/>
    <property type="evidence" value="ECO:0007669"/>
    <property type="project" value="UniProtKB-UniRule"/>
</dbReference>
<comment type="subcellular location">
    <subcellularLocation>
        <location evidence="7">Cytoplasm</location>
    </subcellularLocation>
</comment>
<keyword evidence="2 7" id="KW-0028">Amino-acid biosynthesis</keyword>
<dbReference type="FunFam" id="3.40.309.10:FF:000006">
    <property type="entry name" value="Gamma-glutamyl phosphate reductase"/>
    <property type="match status" value="1"/>
</dbReference>
<dbReference type="UniPathway" id="UPA00098">
    <property type="reaction ID" value="UER00360"/>
</dbReference>
<dbReference type="Gene3D" id="3.40.309.10">
    <property type="entry name" value="Aldehyde Dehydrogenase, Chain A, domain 2"/>
    <property type="match status" value="1"/>
</dbReference>
<dbReference type="EC" id="1.2.1.41" evidence="7"/>
<dbReference type="PANTHER" id="PTHR11063">
    <property type="entry name" value="GLUTAMATE SEMIALDEHYDE DEHYDROGENASE"/>
    <property type="match status" value="1"/>
</dbReference>
<dbReference type="InterPro" id="IPR016162">
    <property type="entry name" value="Ald_DH_N"/>
</dbReference>
<comment type="function">
    <text evidence="7">Catalyzes the NADPH-dependent reduction of L-glutamate 5-phosphate into L-glutamate 5-semialdehyde and phosphate. The product spontaneously undergoes cyclization to form 1-pyrroline-5-carboxylate.</text>
</comment>
<evidence type="ECO:0000256" key="5">
    <source>
        <dbReference type="ARBA" id="ARBA00023002"/>
    </source>
</evidence>
<keyword evidence="4 7" id="KW-0521">NADP</keyword>
<evidence type="ECO:0000256" key="1">
    <source>
        <dbReference type="ARBA" id="ARBA00004985"/>
    </source>
</evidence>
<comment type="similarity">
    <text evidence="7">Belongs to the gamma-glutamyl phosphate reductase family.</text>
</comment>
<dbReference type="SUPFAM" id="SSF53720">
    <property type="entry name" value="ALDH-like"/>
    <property type="match status" value="1"/>
</dbReference>
<evidence type="ECO:0000256" key="7">
    <source>
        <dbReference type="HAMAP-Rule" id="MF_00412"/>
    </source>
</evidence>
<dbReference type="InterPro" id="IPR000965">
    <property type="entry name" value="GPR_dom"/>
</dbReference>
<keyword evidence="3 7" id="KW-0641">Proline biosynthesis</keyword>
<evidence type="ECO:0000256" key="2">
    <source>
        <dbReference type="ARBA" id="ARBA00022605"/>
    </source>
</evidence>
<dbReference type="InterPro" id="IPR016161">
    <property type="entry name" value="Ald_DH/histidinol_DH"/>
</dbReference>
<keyword evidence="7" id="KW-0963">Cytoplasm</keyword>
<dbReference type="Proteomes" id="UP000324209">
    <property type="component" value="Chromosome"/>
</dbReference>
<sequence length="433" mass="47465">MTILNRAQEARKASLILAAVSSDLKNKALEAMAAALEDSKAEIIQANREDYRRSEKADLPGPLLKRLIFEDEKISQVIEGIRSLVSMKDPVGETQMARELSPGLDLYRISCPIGVVGIIFESRPDALVQISSLCLKSGNALLLKGGSEAAETNRVLSRIIHDSTVKAGLPSGWIQLVETRSDVNDMFRLNEYIDLLIPRGSNSFVKYIMENSSIPVLGHSDGICHIYIHDDADLQIINPIVLDSKTQYVAACNSVETLLVHKKIASSVLPGLQKVLEEKSVELVGCDRCREIIDVAPASEEDWSTEYVDYKLSIKIVDSLDDAVQHINSFGSGHTDAILTASKECSSAFMARVDASSVFWNCSTRFSDGFRYGFGAEIGVSTSKIHARGPVGMEGLMIYKYKLLGSGQTVASFSTGENEYTHKPLEENLQSDK</sequence>
<comment type="catalytic activity">
    <reaction evidence="6 7">
        <text>L-glutamate 5-semialdehyde + phosphate + NADP(+) = L-glutamyl 5-phosphate + NADPH + H(+)</text>
        <dbReference type="Rhea" id="RHEA:19541"/>
        <dbReference type="ChEBI" id="CHEBI:15378"/>
        <dbReference type="ChEBI" id="CHEBI:43474"/>
        <dbReference type="ChEBI" id="CHEBI:57783"/>
        <dbReference type="ChEBI" id="CHEBI:58066"/>
        <dbReference type="ChEBI" id="CHEBI:58274"/>
        <dbReference type="ChEBI" id="CHEBI:58349"/>
        <dbReference type="EC" id="1.2.1.41"/>
    </reaction>
</comment>
<dbReference type="EMBL" id="CP036150">
    <property type="protein sequence ID" value="QEN07992.1"/>
    <property type="molecule type" value="Genomic_DNA"/>
</dbReference>
<comment type="pathway">
    <text evidence="1 7">Amino-acid biosynthesis; L-proline biosynthesis; L-glutamate 5-semialdehyde from L-glutamate: step 2/2.</text>
</comment>
<evidence type="ECO:0000256" key="4">
    <source>
        <dbReference type="ARBA" id="ARBA00022857"/>
    </source>
</evidence>
<organism evidence="9 10">
    <name type="scientific">Oceanispirochaeta crateris</name>
    <dbReference type="NCBI Taxonomy" id="2518645"/>
    <lineage>
        <taxon>Bacteria</taxon>
        <taxon>Pseudomonadati</taxon>
        <taxon>Spirochaetota</taxon>
        <taxon>Spirochaetia</taxon>
        <taxon>Spirochaetales</taxon>
        <taxon>Spirochaetaceae</taxon>
        <taxon>Oceanispirochaeta</taxon>
    </lineage>
</organism>
<keyword evidence="5 7" id="KW-0560">Oxidoreductase</keyword>
<dbReference type="PROSITE" id="PS01223">
    <property type="entry name" value="PROA"/>
    <property type="match status" value="1"/>
</dbReference>
<dbReference type="CDD" id="cd07079">
    <property type="entry name" value="ALDH_F18-19_ProA-GPR"/>
    <property type="match status" value="1"/>
</dbReference>
<gene>
    <name evidence="7" type="primary">proA</name>
    <name evidence="9" type="ORF">EXM22_08350</name>
</gene>
<dbReference type="Gene3D" id="3.40.605.10">
    <property type="entry name" value="Aldehyde Dehydrogenase, Chain A, domain 1"/>
    <property type="match status" value="1"/>
</dbReference>
<protein>
    <recommendedName>
        <fullName evidence="7">Gamma-glutamyl phosphate reductase</fullName>
        <shortName evidence="7">GPR</shortName>
        <ecNumber evidence="7">1.2.1.41</ecNumber>
    </recommendedName>
    <alternativeName>
        <fullName evidence="7">Glutamate-5-semialdehyde dehydrogenase</fullName>
    </alternativeName>
    <alternativeName>
        <fullName evidence="7">Glutamyl-gamma-semialdehyde dehydrogenase</fullName>
        <shortName evidence="7">GSA dehydrogenase</shortName>
    </alternativeName>
</protein>
<reference evidence="9 10" key="1">
    <citation type="submission" date="2019-02" db="EMBL/GenBank/DDBJ databases">
        <title>Complete Genome Sequence and Methylome Analysis of free living Spirochaetas.</title>
        <authorList>
            <person name="Fomenkov A."/>
            <person name="Dubinina G."/>
            <person name="Leshcheva N."/>
            <person name="Mikheeva N."/>
            <person name="Grabovich M."/>
            <person name="Vincze T."/>
            <person name="Roberts R.J."/>
        </authorList>
    </citation>
    <scope>NUCLEOTIDE SEQUENCE [LARGE SCALE GENOMIC DNA]</scope>
    <source>
        <strain evidence="9 10">K2</strain>
    </source>
</reference>
<evidence type="ECO:0000256" key="6">
    <source>
        <dbReference type="ARBA" id="ARBA00049024"/>
    </source>
</evidence>
<evidence type="ECO:0000313" key="9">
    <source>
        <dbReference type="EMBL" id="QEN07992.1"/>
    </source>
</evidence>